<feature type="compositionally biased region" description="Polar residues" evidence="1">
    <location>
        <begin position="322"/>
        <end position="335"/>
    </location>
</feature>
<feature type="compositionally biased region" description="Low complexity" evidence="1">
    <location>
        <begin position="371"/>
        <end position="382"/>
    </location>
</feature>
<feature type="compositionally biased region" description="Low complexity" evidence="1">
    <location>
        <begin position="300"/>
        <end position="315"/>
    </location>
</feature>
<evidence type="ECO:0000256" key="1">
    <source>
        <dbReference type="SAM" id="MobiDB-lite"/>
    </source>
</evidence>
<proteinExistence type="predicted"/>
<feature type="non-terminal residue" evidence="2">
    <location>
        <position position="441"/>
    </location>
</feature>
<sequence length="441" mass="46013">MSDPQANIGDPTTSHPNTTNTTTNAHAYAPTAIPNSGDVDVKPVFNSGTYDQAQYQPQQQQLNVPQHPDGNIQASYGSSTSPTTGMGMTQHAQQARVDIDTNSNTNAHIKTIQGSSANYIPNAQFRTDYGSQVKSEPNAYHIASPQANANVNVNAHQPVYSAQSVPNANTNTNSDPSLHPQADGNTNVQAQAPSNVQSHAGMNSNSPTVSSVGMGVHTLGVGVGNSSMSAMYVSVKKEMGTPAMTAHANEGVQGGMAQPQPHMYVNSNNGAGGGAKHRDETQTQVQENITPDIRHGDMVQAQAHPQPQSQPQPQAYGGVNPGNRSVAQTQGTGQINAMGVQGQMSGPQQHVASPSIAYSSSHTPTNPQGYTGTHTPVGTPAHTPTPTPTQPQQAHAGENTCAGNMNTYTNVAVNTNATVNETRTVTMQNGAQPALTVLQQV</sequence>
<feature type="compositionally biased region" description="Low complexity" evidence="1">
    <location>
        <begin position="11"/>
        <end position="32"/>
    </location>
</feature>
<feature type="compositionally biased region" description="Polar residues" evidence="1">
    <location>
        <begin position="164"/>
        <end position="176"/>
    </location>
</feature>
<dbReference type="Proteomes" id="UP000054560">
    <property type="component" value="Unassembled WGS sequence"/>
</dbReference>
<feature type="compositionally biased region" description="Polar residues" evidence="1">
    <location>
        <begin position="342"/>
        <end position="370"/>
    </location>
</feature>
<dbReference type="AlphaFoldDB" id="A0A0L0FE97"/>
<feature type="region of interest" description="Disordered" evidence="1">
    <location>
        <begin position="299"/>
        <end position="396"/>
    </location>
</feature>
<gene>
    <name evidence="2" type="ORF">SARC_13047</name>
</gene>
<keyword evidence="3" id="KW-1185">Reference proteome</keyword>
<feature type="region of interest" description="Disordered" evidence="1">
    <location>
        <begin position="252"/>
        <end position="283"/>
    </location>
</feature>
<feature type="region of interest" description="Disordered" evidence="1">
    <location>
        <begin position="1"/>
        <end position="93"/>
    </location>
</feature>
<dbReference type="EMBL" id="KQ244439">
    <property type="protein sequence ID" value="KNC74403.1"/>
    <property type="molecule type" value="Genomic_DNA"/>
</dbReference>
<evidence type="ECO:0000313" key="3">
    <source>
        <dbReference type="Proteomes" id="UP000054560"/>
    </source>
</evidence>
<feature type="compositionally biased region" description="Low complexity" evidence="1">
    <location>
        <begin position="75"/>
        <end position="89"/>
    </location>
</feature>
<reference evidence="2 3" key="1">
    <citation type="submission" date="2011-02" db="EMBL/GenBank/DDBJ databases">
        <title>The Genome Sequence of Sphaeroforma arctica JP610.</title>
        <authorList>
            <consortium name="The Broad Institute Genome Sequencing Platform"/>
            <person name="Russ C."/>
            <person name="Cuomo C."/>
            <person name="Young S.K."/>
            <person name="Zeng Q."/>
            <person name="Gargeya S."/>
            <person name="Alvarado L."/>
            <person name="Berlin A."/>
            <person name="Chapman S.B."/>
            <person name="Chen Z."/>
            <person name="Freedman E."/>
            <person name="Gellesch M."/>
            <person name="Goldberg J."/>
            <person name="Griggs A."/>
            <person name="Gujja S."/>
            <person name="Heilman E."/>
            <person name="Heiman D."/>
            <person name="Howarth C."/>
            <person name="Mehta T."/>
            <person name="Neiman D."/>
            <person name="Pearson M."/>
            <person name="Roberts A."/>
            <person name="Saif S."/>
            <person name="Shea T."/>
            <person name="Shenoy N."/>
            <person name="Sisk P."/>
            <person name="Stolte C."/>
            <person name="Sykes S."/>
            <person name="White J."/>
            <person name="Yandava C."/>
            <person name="Burger G."/>
            <person name="Gray M.W."/>
            <person name="Holland P.W.H."/>
            <person name="King N."/>
            <person name="Lang F.B.F."/>
            <person name="Roger A.J."/>
            <person name="Ruiz-Trillo I."/>
            <person name="Haas B."/>
            <person name="Nusbaum C."/>
            <person name="Birren B."/>
        </authorList>
    </citation>
    <scope>NUCLEOTIDE SEQUENCE [LARGE SCALE GENOMIC DNA]</scope>
    <source>
        <strain evidence="2 3">JP610</strain>
    </source>
</reference>
<dbReference type="RefSeq" id="XP_014148305.1">
    <property type="nucleotide sequence ID" value="XM_014292830.1"/>
</dbReference>
<feature type="region of interest" description="Disordered" evidence="1">
    <location>
        <begin position="164"/>
        <end position="187"/>
    </location>
</feature>
<feature type="compositionally biased region" description="Low complexity" evidence="1">
    <location>
        <begin position="52"/>
        <end position="68"/>
    </location>
</feature>
<name>A0A0L0FE97_9EUKA</name>
<dbReference type="GeneID" id="25913551"/>
<accession>A0A0L0FE97</accession>
<protein>
    <submittedName>
        <fullName evidence="2">Uncharacterized protein</fullName>
    </submittedName>
</protein>
<evidence type="ECO:0000313" key="2">
    <source>
        <dbReference type="EMBL" id="KNC74403.1"/>
    </source>
</evidence>
<organism evidence="2 3">
    <name type="scientific">Sphaeroforma arctica JP610</name>
    <dbReference type="NCBI Taxonomy" id="667725"/>
    <lineage>
        <taxon>Eukaryota</taxon>
        <taxon>Ichthyosporea</taxon>
        <taxon>Ichthyophonida</taxon>
        <taxon>Sphaeroforma</taxon>
    </lineage>
</organism>